<dbReference type="PANTHER" id="PTHR43301:SF3">
    <property type="entry name" value="ARABINAN ENDO-1,5-ALPHA-L-ARABINOSIDASE A-RELATED"/>
    <property type="match status" value="1"/>
</dbReference>
<evidence type="ECO:0008006" key="4">
    <source>
        <dbReference type="Google" id="ProtNLM"/>
    </source>
</evidence>
<accession>A0A9Q8PE84</accession>
<feature type="chain" id="PRO_5040266206" description="Glycoside hydrolase family 43 protein" evidence="1">
    <location>
        <begin position="19"/>
        <end position="355"/>
    </location>
</feature>
<protein>
    <recommendedName>
        <fullName evidence="4">Glycoside hydrolase family 43 protein</fullName>
    </recommendedName>
</protein>
<evidence type="ECO:0000256" key="1">
    <source>
        <dbReference type="SAM" id="SignalP"/>
    </source>
</evidence>
<reference evidence="2" key="2">
    <citation type="journal article" date="2022" name="Microb. Genom.">
        <title>A chromosome-scale genome assembly of the tomato pathogen Cladosporium fulvum reveals a compartmentalized genome architecture and the presence of a dispensable chromosome.</title>
        <authorList>
            <person name="Zaccaron A.Z."/>
            <person name="Chen L.H."/>
            <person name="Samaras A."/>
            <person name="Stergiopoulos I."/>
        </authorList>
    </citation>
    <scope>NUCLEOTIDE SEQUENCE</scope>
    <source>
        <strain evidence="2">Race5_Kim</strain>
    </source>
</reference>
<keyword evidence="1" id="KW-0732">Signal</keyword>
<organism evidence="2 3">
    <name type="scientific">Passalora fulva</name>
    <name type="common">Tomato leaf mold</name>
    <name type="synonym">Cladosporium fulvum</name>
    <dbReference type="NCBI Taxonomy" id="5499"/>
    <lineage>
        <taxon>Eukaryota</taxon>
        <taxon>Fungi</taxon>
        <taxon>Dikarya</taxon>
        <taxon>Ascomycota</taxon>
        <taxon>Pezizomycotina</taxon>
        <taxon>Dothideomycetes</taxon>
        <taxon>Dothideomycetidae</taxon>
        <taxon>Mycosphaerellales</taxon>
        <taxon>Mycosphaerellaceae</taxon>
        <taxon>Fulvia</taxon>
    </lineage>
</organism>
<dbReference type="AlphaFoldDB" id="A0A9Q8PE84"/>
<evidence type="ECO:0000313" key="3">
    <source>
        <dbReference type="Proteomes" id="UP000756132"/>
    </source>
</evidence>
<proteinExistence type="predicted"/>
<dbReference type="Proteomes" id="UP000756132">
    <property type="component" value="Chromosome 8"/>
</dbReference>
<dbReference type="KEGG" id="ffu:CLAFUR5_11644"/>
<feature type="signal peptide" evidence="1">
    <location>
        <begin position="1"/>
        <end position="18"/>
    </location>
</feature>
<dbReference type="InterPro" id="IPR050727">
    <property type="entry name" value="GH43_arabinanases"/>
</dbReference>
<dbReference type="SUPFAM" id="SSF75005">
    <property type="entry name" value="Arabinanase/levansucrase/invertase"/>
    <property type="match status" value="1"/>
</dbReference>
<dbReference type="OMA" id="KYWIIGT"/>
<dbReference type="OrthoDB" id="19657at2759"/>
<dbReference type="GeneID" id="71991522"/>
<dbReference type="CDD" id="cd08983">
    <property type="entry name" value="GH43_Bt3655-like"/>
    <property type="match status" value="1"/>
</dbReference>
<name>A0A9Q8PE84_PASFU</name>
<evidence type="ECO:0000313" key="2">
    <source>
        <dbReference type="EMBL" id="UJO20807.1"/>
    </source>
</evidence>
<sequence length="355" mass="40032">MLTRTLLCSAALLATAWSKPLAARQSDDTKVGYFLTTFPLEDEAIYMYLSNGNDAHSWTQRSTNGTTTGGAILRSDVGTTGVRDSHLIPSQDGSKFWLIATDLNVNSFKEDFNEATRFGSRSIVVWESDSTLANWSPARLTESIVDETAGNVWAPEAEWEPLLNAYVMIFASRFWDPADVDRRGPQPPNKLMYVTTTDFVNFSEAKEYFYPGYPVIDATFLPMPEEGENVWYRWVKSEVDYLIYQERSENGILGDWSRVGGAPESERITFAQQYNNNEGPLIFRDNVDLGLYHLWIDENTLQTYIPSTARTLNDMQAWQAQSLEGFPDSIKHGQVYAVNQAQYDAIVAKYPAVGV</sequence>
<dbReference type="EMBL" id="CP090170">
    <property type="protein sequence ID" value="UJO20807.1"/>
    <property type="molecule type" value="Genomic_DNA"/>
</dbReference>
<dbReference type="RefSeq" id="XP_047765173.1">
    <property type="nucleotide sequence ID" value="XM_047910792.1"/>
</dbReference>
<dbReference type="Gene3D" id="2.115.10.20">
    <property type="entry name" value="Glycosyl hydrolase domain, family 43"/>
    <property type="match status" value="1"/>
</dbReference>
<keyword evidence="3" id="KW-1185">Reference proteome</keyword>
<gene>
    <name evidence="2" type="ORF">CLAFUR5_11644</name>
</gene>
<dbReference type="InterPro" id="IPR023296">
    <property type="entry name" value="Glyco_hydro_beta-prop_sf"/>
</dbReference>
<dbReference type="PANTHER" id="PTHR43301">
    <property type="entry name" value="ARABINAN ENDO-1,5-ALPHA-L-ARABINOSIDASE"/>
    <property type="match status" value="1"/>
</dbReference>
<reference evidence="2" key="1">
    <citation type="submission" date="2021-12" db="EMBL/GenBank/DDBJ databases">
        <authorList>
            <person name="Zaccaron A."/>
            <person name="Stergiopoulos I."/>
        </authorList>
    </citation>
    <scope>NUCLEOTIDE SEQUENCE</scope>
    <source>
        <strain evidence="2">Race5_Kim</strain>
    </source>
</reference>